<organism evidence="1 2">
    <name type="scientific">Rhizobium phage RHph_Y17</name>
    <dbReference type="NCBI Taxonomy" id="2509771"/>
    <lineage>
        <taxon>Viruses</taxon>
        <taxon>Duplodnaviria</taxon>
        <taxon>Heunggongvirae</taxon>
        <taxon>Uroviricota</taxon>
        <taxon>Caudoviricetes</taxon>
        <taxon>Kleczkowskavirus</taxon>
        <taxon>Kleczkowskavirus RHEph4</taxon>
    </lineage>
</organism>
<evidence type="ECO:0008006" key="3">
    <source>
        <dbReference type="Google" id="ProtNLM"/>
    </source>
</evidence>
<proteinExistence type="predicted"/>
<dbReference type="EMBL" id="MN988482">
    <property type="protein sequence ID" value="QIG67647.1"/>
    <property type="molecule type" value="Genomic_DNA"/>
</dbReference>
<gene>
    <name evidence="1" type="ORF">EVB51_030</name>
</gene>
<accession>A0A7S5QWY4</accession>
<name>A0A7S5QWY4_9CAUD</name>
<reference evidence="1" key="1">
    <citation type="submission" date="2020-01" db="EMBL/GenBank/DDBJ databases">
        <title>Patterns of diversity and host range of bacteriophage communities associated with bean-nodulatin bacteria.</title>
        <authorList>
            <person name="Vann Cauwenberghe J."/>
            <person name="Santamaria R.I."/>
            <person name="Bustos P."/>
            <person name="Juarez S."/>
            <person name="Gonzalez V."/>
        </authorList>
    </citation>
    <scope>NUCLEOTIDE SEQUENCE</scope>
</reference>
<protein>
    <recommendedName>
        <fullName evidence="3">Head-tail adaptor protein</fullName>
    </recommendedName>
</protein>
<dbReference type="Proteomes" id="UP000612501">
    <property type="component" value="Segment"/>
</dbReference>
<sequence>MVNILDDTIDAEAVQMDVLRQSAGAYVHGEWVPGVETPETILATIQPVTGKDLRDMPEGVRNEARYALWTRYAIATDEFVIYGGSKYRVMTSIPRPEGGFTKAVLGLVNS</sequence>
<evidence type="ECO:0000313" key="2">
    <source>
        <dbReference type="Proteomes" id="UP000612501"/>
    </source>
</evidence>
<evidence type="ECO:0000313" key="1">
    <source>
        <dbReference type="EMBL" id="QIG67647.1"/>
    </source>
</evidence>